<dbReference type="InterPro" id="IPR009072">
    <property type="entry name" value="Histone-fold"/>
</dbReference>
<dbReference type="CDD" id="cd22910">
    <property type="entry name" value="HFD_H2B"/>
    <property type="match status" value="1"/>
</dbReference>
<reference evidence="5" key="1">
    <citation type="journal article" date="2018" name="Nat. Microbiol.">
        <title>Leveraging single-cell genomics to expand the fungal tree of life.</title>
        <authorList>
            <person name="Ahrendt S.R."/>
            <person name="Quandt C.A."/>
            <person name="Ciobanu D."/>
            <person name="Clum A."/>
            <person name="Salamov A."/>
            <person name="Andreopoulos B."/>
            <person name="Cheng J.F."/>
            <person name="Woyke T."/>
            <person name="Pelin A."/>
            <person name="Henrissat B."/>
            <person name="Reynolds N.K."/>
            <person name="Benny G.L."/>
            <person name="Smith M.E."/>
            <person name="James T.Y."/>
            <person name="Grigoriev I.V."/>
        </authorList>
    </citation>
    <scope>NUCLEOTIDE SEQUENCE [LARGE SCALE GENOMIC DNA]</scope>
</reference>
<dbReference type="EMBL" id="KZ997866">
    <property type="protein sequence ID" value="RKO86846.1"/>
    <property type="molecule type" value="Genomic_DNA"/>
</dbReference>
<dbReference type="AlphaFoldDB" id="A0A4P9W9G1"/>
<dbReference type="PRINTS" id="PR00621">
    <property type="entry name" value="HISTONEH2B"/>
</dbReference>
<sequence>MAPPTKTAPGSQKPAPDLVAHGPKKVRKKKPVESFAIYIYRVLVQVHPDIRMSKKGMSVMCDFMQDIFERVAGESAHLINVPGKKRMTLSARDIHTAVKLVLPGNLAVHATAEGNK</sequence>
<dbReference type="GO" id="GO:0030527">
    <property type="term" value="F:structural constituent of chromatin"/>
    <property type="evidence" value="ECO:0007669"/>
    <property type="project" value="InterPro"/>
</dbReference>
<feature type="region of interest" description="Disordered" evidence="2">
    <location>
        <begin position="1"/>
        <end position="25"/>
    </location>
</feature>
<accession>A0A4P9W9G1</accession>
<keyword evidence="5" id="KW-1185">Reference proteome</keyword>
<dbReference type="InterPro" id="IPR007125">
    <property type="entry name" value="H2A/H2B/H3"/>
</dbReference>
<dbReference type="GO" id="GO:0046982">
    <property type="term" value="F:protein heterodimerization activity"/>
    <property type="evidence" value="ECO:0007669"/>
    <property type="project" value="InterPro"/>
</dbReference>
<comment type="similarity">
    <text evidence="1">Belongs to the histone H2B family.</text>
</comment>
<protein>
    <submittedName>
        <fullName evidence="4">Histone-fold-containing protein</fullName>
    </submittedName>
</protein>
<dbReference type="SMART" id="SM00427">
    <property type="entry name" value="H2B"/>
    <property type="match status" value="1"/>
</dbReference>
<dbReference type="PANTHER" id="PTHR23428">
    <property type="entry name" value="HISTONE H2B"/>
    <property type="match status" value="1"/>
</dbReference>
<feature type="domain" description="Core Histone H2A/H2B/H3" evidence="3">
    <location>
        <begin position="22"/>
        <end position="100"/>
    </location>
</feature>
<organism evidence="4 5">
    <name type="scientific">Blyttiomyces helicus</name>
    <dbReference type="NCBI Taxonomy" id="388810"/>
    <lineage>
        <taxon>Eukaryota</taxon>
        <taxon>Fungi</taxon>
        <taxon>Fungi incertae sedis</taxon>
        <taxon>Chytridiomycota</taxon>
        <taxon>Chytridiomycota incertae sedis</taxon>
        <taxon>Chytridiomycetes</taxon>
        <taxon>Chytridiomycetes incertae sedis</taxon>
        <taxon>Blyttiomyces</taxon>
    </lineage>
</organism>
<dbReference type="SUPFAM" id="SSF47113">
    <property type="entry name" value="Histone-fold"/>
    <property type="match status" value="1"/>
</dbReference>
<gene>
    <name evidence="4" type="ORF">BDK51DRAFT_38217</name>
</gene>
<proteinExistence type="inferred from homology"/>
<evidence type="ECO:0000256" key="1">
    <source>
        <dbReference type="ARBA" id="ARBA00006846"/>
    </source>
</evidence>
<dbReference type="FunFam" id="1.10.20.10:FF:000043">
    <property type="entry name" value="Histone H2B"/>
    <property type="match status" value="1"/>
</dbReference>
<dbReference type="GO" id="GO:0003677">
    <property type="term" value="F:DNA binding"/>
    <property type="evidence" value="ECO:0007669"/>
    <property type="project" value="InterPro"/>
</dbReference>
<dbReference type="GO" id="GO:0000786">
    <property type="term" value="C:nucleosome"/>
    <property type="evidence" value="ECO:0007669"/>
    <property type="project" value="InterPro"/>
</dbReference>
<evidence type="ECO:0000259" key="3">
    <source>
        <dbReference type="Pfam" id="PF00125"/>
    </source>
</evidence>
<dbReference type="OrthoDB" id="1166527at2759"/>
<dbReference type="Proteomes" id="UP000269721">
    <property type="component" value="Unassembled WGS sequence"/>
</dbReference>
<dbReference type="InterPro" id="IPR000558">
    <property type="entry name" value="Histone_H2B"/>
</dbReference>
<dbReference type="Gene3D" id="1.10.20.10">
    <property type="entry name" value="Histone, subunit A"/>
    <property type="match status" value="1"/>
</dbReference>
<dbReference type="Pfam" id="PF00125">
    <property type="entry name" value="Histone"/>
    <property type="match status" value="1"/>
</dbReference>
<evidence type="ECO:0000256" key="2">
    <source>
        <dbReference type="SAM" id="MobiDB-lite"/>
    </source>
</evidence>
<evidence type="ECO:0000313" key="5">
    <source>
        <dbReference type="Proteomes" id="UP000269721"/>
    </source>
</evidence>
<name>A0A4P9W9G1_9FUNG</name>
<evidence type="ECO:0000313" key="4">
    <source>
        <dbReference type="EMBL" id="RKO86846.1"/>
    </source>
</evidence>
<dbReference type="GO" id="GO:0005634">
    <property type="term" value="C:nucleus"/>
    <property type="evidence" value="ECO:0007669"/>
    <property type="project" value="UniProtKB-ARBA"/>
</dbReference>